<comment type="caution">
    <text evidence="1">The sequence shown here is derived from an EMBL/GenBank/DDBJ whole genome shotgun (WGS) entry which is preliminary data.</text>
</comment>
<sequence>MLRSSCDNILIFFFVVRKSSVRMNIHYRRHYYNSLHQVLFLPSYYHNHFLFIEIF</sequence>
<name>A0A397SJX1_9GLOM</name>
<organism evidence="1 2">
    <name type="scientific">Glomus cerebriforme</name>
    <dbReference type="NCBI Taxonomy" id="658196"/>
    <lineage>
        <taxon>Eukaryota</taxon>
        <taxon>Fungi</taxon>
        <taxon>Fungi incertae sedis</taxon>
        <taxon>Mucoromycota</taxon>
        <taxon>Glomeromycotina</taxon>
        <taxon>Glomeromycetes</taxon>
        <taxon>Glomerales</taxon>
        <taxon>Glomeraceae</taxon>
        <taxon>Glomus</taxon>
    </lineage>
</organism>
<dbReference type="Proteomes" id="UP000265703">
    <property type="component" value="Unassembled WGS sequence"/>
</dbReference>
<accession>A0A397SJX1</accession>
<evidence type="ECO:0000313" key="1">
    <source>
        <dbReference type="EMBL" id="RIA86490.1"/>
    </source>
</evidence>
<gene>
    <name evidence="1" type="ORF">C1645_779570</name>
</gene>
<dbReference type="EMBL" id="QKYT01000360">
    <property type="protein sequence ID" value="RIA86490.1"/>
    <property type="molecule type" value="Genomic_DNA"/>
</dbReference>
<protein>
    <submittedName>
        <fullName evidence="1">Uncharacterized protein</fullName>
    </submittedName>
</protein>
<reference evidence="1 2" key="1">
    <citation type="submission" date="2018-06" db="EMBL/GenBank/DDBJ databases">
        <title>Comparative genomics reveals the genomic features of Rhizophagus irregularis, R. cerebriforme, R. diaphanum and Gigaspora rosea, and their symbiotic lifestyle signature.</title>
        <authorList>
            <person name="Morin E."/>
            <person name="San Clemente H."/>
            <person name="Chen E.C.H."/>
            <person name="De La Providencia I."/>
            <person name="Hainaut M."/>
            <person name="Kuo A."/>
            <person name="Kohler A."/>
            <person name="Murat C."/>
            <person name="Tang N."/>
            <person name="Roy S."/>
            <person name="Loubradou J."/>
            <person name="Henrissat B."/>
            <person name="Grigoriev I.V."/>
            <person name="Corradi N."/>
            <person name="Roux C."/>
            <person name="Martin F.M."/>
        </authorList>
    </citation>
    <scope>NUCLEOTIDE SEQUENCE [LARGE SCALE GENOMIC DNA]</scope>
    <source>
        <strain evidence="1 2">DAOM 227022</strain>
    </source>
</reference>
<dbReference type="AlphaFoldDB" id="A0A397SJX1"/>
<keyword evidence="2" id="KW-1185">Reference proteome</keyword>
<evidence type="ECO:0000313" key="2">
    <source>
        <dbReference type="Proteomes" id="UP000265703"/>
    </source>
</evidence>
<proteinExistence type="predicted"/>